<evidence type="ECO:0000313" key="4">
    <source>
        <dbReference type="Proteomes" id="UP001059596"/>
    </source>
</evidence>
<evidence type="ECO:0000313" key="3">
    <source>
        <dbReference type="EMBL" id="KAI8038248.1"/>
    </source>
</evidence>
<evidence type="ECO:0000256" key="1">
    <source>
        <dbReference type="SAM" id="MobiDB-lite"/>
    </source>
</evidence>
<feature type="compositionally biased region" description="Low complexity" evidence="1">
    <location>
        <begin position="95"/>
        <end position="108"/>
    </location>
</feature>
<sequence>MKLLTVFAFASVATFVVLHSAYGSPLPEPVPDQSPAADPSPKADPEPVASPVADPGPSPSPGPVANPNPLPAPSPLGSKGPQAAGGDAKIVAYSANAEPMGPAPGAAPLKMDDVQPDTLAA</sequence>
<protein>
    <submittedName>
        <fullName evidence="3">Uncharacterized protein</fullName>
    </submittedName>
</protein>
<feature type="compositionally biased region" description="Pro residues" evidence="1">
    <location>
        <begin position="54"/>
        <end position="74"/>
    </location>
</feature>
<organism evidence="3 4">
    <name type="scientific">Drosophila gunungcola</name>
    <name type="common">fruit fly</name>
    <dbReference type="NCBI Taxonomy" id="103775"/>
    <lineage>
        <taxon>Eukaryota</taxon>
        <taxon>Metazoa</taxon>
        <taxon>Ecdysozoa</taxon>
        <taxon>Arthropoda</taxon>
        <taxon>Hexapoda</taxon>
        <taxon>Insecta</taxon>
        <taxon>Pterygota</taxon>
        <taxon>Neoptera</taxon>
        <taxon>Endopterygota</taxon>
        <taxon>Diptera</taxon>
        <taxon>Brachycera</taxon>
        <taxon>Muscomorpha</taxon>
        <taxon>Ephydroidea</taxon>
        <taxon>Drosophilidae</taxon>
        <taxon>Drosophila</taxon>
        <taxon>Sophophora</taxon>
    </lineage>
</organism>
<accession>A0A9P9YK60</accession>
<feature type="compositionally biased region" description="Low complexity" evidence="1">
    <location>
        <begin position="33"/>
        <end position="53"/>
    </location>
</feature>
<feature type="region of interest" description="Disordered" evidence="1">
    <location>
        <begin position="22"/>
        <end position="121"/>
    </location>
</feature>
<dbReference type="Proteomes" id="UP001059596">
    <property type="component" value="Unassembled WGS sequence"/>
</dbReference>
<feature type="chain" id="PRO_5040311179" evidence="2">
    <location>
        <begin position="24"/>
        <end position="121"/>
    </location>
</feature>
<evidence type="ECO:0000256" key="2">
    <source>
        <dbReference type="SAM" id="SignalP"/>
    </source>
</evidence>
<name>A0A9P9YK60_9MUSC</name>
<dbReference type="EMBL" id="JAMKOV010000008">
    <property type="protein sequence ID" value="KAI8038248.1"/>
    <property type="molecule type" value="Genomic_DNA"/>
</dbReference>
<proteinExistence type="predicted"/>
<reference evidence="3" key="1">
    <citation type="journal article" date="2023" name="Genome Biol. Evol.">
        <title>Long-read-based Genome Assembly of Drosophila gunungcola Reveals Fewer Chemosensory Genes in Flower-breeding Species.</title>
        <authorList>
            <person name="Negi A."/>
            <person name="Liao B.Y."/>
            <person name="Yeh S.D."/>
        </authorList>
    </citation>
    <scope>NUCLEOTIDE SEQUENCE</scope>
    <source>
        <strain evidence="3">Sukarami</strain>
    </source>
</reference>
<feature type="signal peptide" evidence="2">
    <location>
        <begin position="1"/>
        <end position="23"/>
    </location>
</feature>
<keyword evidence="2" id="KW-0732">Signal</keyword>
<dbReference type="AlphaFoldDB" id="A0A9P9YK60"/>
<comment type="caution">
    <text evidence="3">The sequence shown here is derived from an EMBL/GenBank/DDBJ whole genome shotgun (WGS) entry which is preliminary data.</text>
</comment>
<keyword evidence="4" id="KW-1185">Reference proteome</keyword>
<gene>
    <name evidence="3" type="ORF">M5D96_008937</name>
</gene>